<feature type="compositionally biased region" description="Basic and acidic residues" evidence="2">
    <location>
        <begin position="147"/>
        <end position="158"/>
    </location>
</feature>
<keyword evidence="1" id="KW-0175">Coiled coil</keyword>
<name>A0A3G8ZLT0_9ACTN</name>
<dbReference type="OrthoDB" id="5145920at2"/>
<dbReference type="PANTHER" id="PTHR34547:SF1">
    <property type="entry name" value="YACP-LIKE NYN DOMAIN PROTEIN"/>
    <property type="match status" value="1"/>
</dbReference>
<proteinExistence type="predicted"/>
<evidence type="ECO:0000313" key="3">
    <source>
        <dbReference type="EMBL" id="AZI57785.1"/>
    </source>
</evidence>
<accession>A0A3G8ZLT0</accession>
<sequence>MPPMTDLPVLSLNSPVRDLPEAVTRRVITWAADYVGSVPAAQLPAALQRVSRFAPKKRAHAGSGLIVSALDQDAAFRSAVAQWVHSHRDSTGGDSTGRDSKPDPVYEAAAAYLLKLPVWVDWAWQVVAFENTALRAEIEQLRAESAKLKTDSVHREKPLSQASPSEDQLAEHQKLRTRLREQGVALKSLRDQVHHLQEQKANSTNGLQSELTSSQQQVFALQEKLKAVQLRAERLQAHSDQQAAVQTAGLGAAHRRIELLLDSIAEAATGLRRELNISAGGLDPADHVASALPVTLRPSARTVDASVLASWLTLPQAHLIVDGYNVSKTGYPTMTLEGQRDRVVRELAALAARTRAEMTVVFDGAAVVAPQTRGRGVRVLFSPAGVTADEIISRLVAAEPQGRVVVVATADKEILGAVSAKGARTSPPLALLALMGSQPR</sequence>
<organism evidence="3 4">
    <name type="scientific">Nakamurella antarctica</name>
    <dbReference type="NCBI Taxonomy" id="1902245"/>
    <lineage>
        <taxon>Bacteria</taxon>
        <taxon>Bacillati</taxon>
        <taxon>Actinomycetota</taxon>
        <taxon>Actinomycetes</taxon>
        <taxon>Nakamurellales</taxon>
        <taxon>Nakamurellaceae</taxon>
        <taxon>Nakamurella</taxon>
    </lineage>
</organism>
<gene>
    <name evidence="3" type="ORF">EH165_06115</name>
</gene>
<reference evidence="3 4" key="1">
    <citation type="submission" date="2018-11" db="EMBL/GenBank/DDBJ databases">
        <authorList>
            <person name="Da X."/>
        </authorList>
    </citation>
    <scope>NUCLEOTIDE SEQUENCE [LARGE SCALE GENOMIC DNA]</scope>
    <source>
        <strain evidence="3 4">S14-144</strain>
    </source>
</reference>
<feature type="region of interest" description="Disordered" evidence="2">
    <location>
        <begin position="147"/>
        <end position="171"/>
    </location>
</feature>
<protein>
    <submittedName>
        <fullName evidence="3">RNA-binding protein</fullName>
    </submittedName>
</protein>
<dbReference type="Proteomes" id="UP000268084">
    <property type="component" value="Chromosome"/>
</dbReference>
<dbReference type="Pfam" id="PF05991">
    <property type="entry name" value="NYN_YacP"/>
    <property type="match status" value="1"/>
</dbReference>
<feature type="coiled-coil region" evidence="1">
    <location>
        <begin position="179"/>
        <end position="238"/>
    </location>
</feature>
<dbReference type="InterPro" id="IPR010298">
    <property type="entry name" value="YacP-like"/>
</dbReference>
<evidence type="ECO:0000256" key="1">
    <source>
        <dbReference type="SAM" id="Coils"/>
    </source>
</evidence>
<evidence type="ECO:0000256" key="2">
    <source>
        <dbReference type="SAM" id="MobiDB-lite"/>
    </source>
</evidence>
<dbReference type="EMBL" id="CP034170">
    <property type="protein sequence ID" value="AZI57785.1"/>
    <property type="molecule type" value="Genomic_DNA"/>
</dbReference>
<dbReference type="KEGG" id="nak:EH165_06115"/>
<dbReference type="AlphaFoldDB" id="A0A3G8ZLT0"/>
<reference evidence="3 4" key="2">
    <citation type="submission" date="2018-12" db="EMBL/GenBank/DDBJ databases">
        <title>Nakamurella antarcticus sp. nov., isolated from Antarctica South Shetland Islands soil.</title>
        <authorList>
            <person name="Peng F."/>
        </authorList>
    </citation>
    <scope>NUCLEOTIDE SEQUENCE [LARGE SCALE GENOMIC DNA]</scope>
    <source>
        <strain evidence="3 4">S14-144</strain>
    </source>
</reference>
<dbReference type="PANTHER" id="PTHR34547">
    <property type="entry name" value="YACP-LIKE NYN DOMAIN PROTEIN"/>
    <property type="match status" value="1"/>
</dbReference>
<dbReference type="RefSeq" id="WP_124798515.1">
    <property type="nucleotide sequence ID" value="NZ_CP034170.1"/>
</dbReference>
<evidence type="ECO:0000313" key="4">
    <source>
        <dbReference type="Proteomes" id="UP000268084"/>
    </source>
</evidence>
<keyword evidence="4" id="KW-1185">Reference proteome</keyword>